<accession>A0A6J7EVY8</accession>
<organism evidence="1">
    <name type="scientific">freshwater metagenome</name>
    <dbReference type="NCBI Taxonomy" id="449393"/>
    <lineage>
        <taxon>unclassified sequences</taxon>
        <taxon>metagenomes</taxon>
        <taxon>ecological metagenomes</taxon>
    </lineage>
</organism>
<reference evidence="1" key="1">
    <citation type="submission" date="2020-05" db="EMBL/GenBank/DDBJ databases">
        <authorList>
            <person name="Chiriac C."/>
            <person name="Salcher M."/>
            <person name="Ghai R."/>
            <person name="Kavagutti S V."/>
        </authorList>
    </citation>
    <scope>NUCLEOTIDE SEQUENCE</scope>
</reference>
<evidence type="ECO:0000313" key="1">
    <source>
        <dbReference type="EMBL" id="CAB4886511.1"/>
    </source>
</evidence>
<protein>
    <submittedName>
        <fullName evidence="1">Unannotated protein</fullName>
    </submittedName>
</protein>
<dbReference type="EMBL" id="CAFBLX010000075">
    <property type="protein sequence ID" value="CAB4886511.1"/>
    <property type="molecule type" value="Genomic_DNA"/>
</dbReference>
<name>A0A6J7EVY8_9ZZZZ</name>
<proteinExistence type="predicted"/>
<dbReference type="AlphaFoldDB" id="A0A6J7EVY8"/>
<sequence>MRRASLVQSSSVIFPERMSPSLIFASADSRRMTISVRLISREKMTLGIPCLMEHERMKSILRVDLPTPGLAATIII</sequence>
<gene>
    <name evidence="1" type="ORF">UFOPK3472_01393</name>
</gene>